<evidence type="ECO:0000256" key="1">
    <source>
        <dbReference type="SAM" id="Coils"/>
    </source>
</evidence>
<gene>
    <name evidence="2" type="ORF">MVEN_00339600</name>
</gene>
<accession>A0A8H6YU47</accession>
<sequence length="159" mass="18064">MSSTSELLARIEELSSAIERQKQVLRDLETSRSDARRDLNVLCDPIARLPLEISSAIFFRCLPVDRYPRPNRHNAPMLFLRVCRLWSEIALATPALWAVVGFIFPYDPNAVSRKHFDLWLNRTRNHPLALSLGGYLTDGVDDAIKQHAHQVALFPIGFG</sequence>
<keyword evidence="1" id="KW-0175">Coiled coil</keyword>
<proteinExistence type="predicted"/>
<reference evidence="2" key="1">
    <citation type="submission" date="2020-05" db="EMBL/GenBank/DDBJ databases">
        <title>Mycena genomes resolve the evolution of fungal bioluminescence.</title>
        <authorList>
            <person name="Tsai I.J."/>
        </authorList>
    </citation>
    <scope>NUCLEOTIDE SEQUENCE</scope>
    <source>
        <strain evidence="2">CCC161011</strain>
    </source>
</reference>
<organism evidence="2 3">
    <name type="scientific">Mycena venus</name>
    <dbReference type="NCBI Taxonomy" id="2733690"/>
    <lineage>
        <taxon>Eukaryota</taxon>
        <taxon>Fungi</taxon>
        <taxon>Dikarya</taxon>
        <taxon>Basidiomycota</taxon>
        <taxon>Agaricomycotina</taxon>
        <taxon>Agaricomycetes</taxon>
        <taxon>Agaricomycetidae</taxon>
        <taxon>Agaricales</taxon>
        <taxon>Marasmiineae</taxon>
        <taxon>Mycenaceae</taxon>
        <taxon>Mycena</taxon>
    </lineage>
</organism>
<dbReference type="EMBL" id="JACAZI010000003">
    <property type="protein sequence ID" value="KAF7364699.1"/>
    <property type="molecule type" value="Genomic_DNA"/>
</dbReference>
<dbReference type="AlphaFoldDB" id="A0A8H6YU47"/>
<name>A0A8H6YU47_9AGAR</name>
<evidence type="ECO:0000313" key="2">
    <source>
        <dbReference type="EMBL" id="KAF7364699.1"/>
    </source>
</evidence>
<dbReference type="OrthoDB" id="3016965at2759"/>
<protein>
    <submittedName>
        <fullName evidence="2">F-box domain-containing protein</fullName>
    </submittedName>
</protein>
<feature type="coiled-coil region" evidence="1">
    <location>
        <begin position="11"/>
        <end position="38"/>
    </location>
</feature>
<keyword evidence="3" id="KW-1185">Reference proteome</keyword>
<comment type="caution">
    <text evidence="2">The sequence shown here is derived from an EMBL/GenBank/DDBJ whole genome shotgun (WGS) entry which is preliminary data.</text>
</comment>
<dbReference type="Proteomes" id="UP000620124">
    <property type="component" value="Unassembled WGS sequence"/>
</dbReference>
<evidence type="ECO:0000313" key="3">
    <source>
        <dbReference type="Proteomes" id="UP000620124"/>
    </source>
</evidence>